<accession>L1JGN1</accession>
<keyword evidence="4" id="KW-1185">Reference proteome</keyword>
<dbReference type="PaxDb" id="55529-EKX47683"/>
<reference evidence="4" key="2">
    <citation type="submission" date="2012-11" db="EMBL/GenBank/DDBJ databases">
        <authorList>
            <person name="Kuo A."/>
            <person name="Curtis B.A."/>
            <person name="Tanifuji G."/>
            <person name="Burki F."/>
            <person name="Gruber A."/>
            <person name="Irimia M."/>
            <person name="Maruyama S."/>
            <person name="Arias M.C."/>
            <person name="Ball S.G."/>
            <person name="Gile G.H."/>
            <person name="Hirakawa Y."/>
            <person name="Hopkins J.F."/>
            <person name="Rensing S.A."/>
            <person name="Schmutz J."/>
            <person name="Symeonidi A."/>
            <person name="Elias M."/>
            <person name="Eveleigh R.J."/>
            <person name="Herman E.K."/>
            <person name="Klute M.J."/>
            <person name="Nakayama T."/>
            <person name="Obornik M."/>
            <person name="Reyes-Prieto A."/>
            <person name="Armbrust E.V."/>
            <person name="Aves S.J."/>
            <person name="Beiko R.G."/>
            <person name="Coutinho P."/>
            <person name="Dacks J.B."/>
            <person name="Durnford D.G."/>
            <person name="Fast N.M."/>
            <person name="Green B.R."/>
            <person name="Grisdale C."/>
            <person name="Hempe F."/>
            <person name="Henrissat B."/>
            <person name="Hoppner M.P."/>
            <person name="Ishida K.-I."/>
            <person name="Kim E."/>
            <person name="Koreny L."/>
            <person name="Kroth P.G."/>
            <person name="Liu Y."/>
            <person name="Malik S.-B."/>
            <person name="Maier U.G."/>
            <person name="McRose D."/>
            <person name="Mock T."/>
            <person name="Neilson J.A."/>
            <person name="Onodera N.T."/>
            <person name="Poole A.M."/>
            <person name="Pritham E.J."/>
            <person name="Richards T.A."/>
            <person name="Rocap G."/>
            <person name="Roy S.W."/>
            <person name="Sarai C."/>
            <person name="Schaack S."/>
            <person name="Shirato S."/>
            <person name="Slamovits C.H."/>
            <person name="Spencer D.F."/>
            <person name="Suzuki S."/>
            <person name="Worden A.Z."/>
            <person name="Zauner S."/>
            <person name="Barry K."/>
            <person name="Bell C."/>
            <person name="Bharti A.K."/>
            <person name="Crow J.A."/>
            <person name="Grimwood J."/>
            <person name="Kramer R."/>
            <person name="Lindquist E."/>
            <person name="Lucas S."/>
            <person name="Salamov A."/>
            <person name="McFadden G.I."/>
            <person name="Lane C.E."/>
            <person name="Keeling P.J."/>
            <person name="Gray M.W."/>
            <person name="Grigoriev I.V."/>
            <person name="Archibald J.M."/>
        </authorList>
    </citation>
    <scope>NUCLEOTIDE SEQUENCE</scope>
    <source>
        <strain evidence="4">CCMP2712</strain>
    </source>
</reference>
<reference evidence="2 4" key="1">
    <citation type="journal article" date="2012" name="Nature">
        <title>Algal genomes reveal evolutionary mosaicism and the fate of nucleomorphs.</title>
        <authorList>
            <consortium name="DOE Joint Genome Institute"/>
            <person name="Curtis B.A."/>
            <person name="Tanifuji G."/>
            <person name="Burki F."/>
            <person name="Gruber A."/>
            <person name="Irimia M."/>
            <person name="Maruyama S."/>
            <person name="Arias M.C."/>
            <person name="Ball S.G."/>
            <person name="Gile G.H."/>
            <person name="Hirakawa Y."/>
            <person name="Hopkins J.F."/>
            <person name="Kuo A."/>
            <person name="Rensing S.A."/>
            <person name="Schmutz J."/>
            <person name="Symeonidi A."/>
            <person name="Elias M."/>
            <person name="Eveleigh R.J."/>
            <person name="Herman E.K."/>
            <person name="Klute M.J."/>
            <person name="Nakayama T."/>
            <person name="Obornik M."/>
            <person name="Reyes-Prieto A."/>
            <person name="Armbrust E.V."/>
            <person name="Aves S.J."/>
            <person name="Beiko R.G."/>
            <person name="Coutinho P."/>
            <person name="Dacks J.B."/>
            <person name="Durnford D.G."/>
            <person name="Fast N.M."/>
            <person name="Green B.R."/>
            <person name="Grisdale C.J."/>
            <person name="Hempel F."/>
            <person name="Henrissat B."/>
            <person name="Hoppner M.P."/>
            <person name="Ishida K."/>
            <person name="Kim E."/>
            <person name="Koreny L."/>
            <person name="Kroth P.G."/>
            <person name="Liu Y."/>
            <person name="Malik S.B."/>
            <person name="Maier U.G."/>
            <person name="McRose D."/>
            <person name="Mock T."/>
            <person name="Neilson J.A."/>
            <person name="Onodera N.T."/>
            <person name="Poole A.M."/>
            <person name="Pritham E.J."/>
            <person name="Richards T.A."/>
            <person name="Rocap G."/>
            <person name="Roy S.W."/>
            <person name="Sarai C."/>
            <person name="Schaack S."/>
            <person name="Shirato S."/>
            <person name="Slamovits C.H."/>
            <person name="Spencer D.F."/>
            <person name="Suzuki S."/>
            <person name="Worden A.Z."/>
            <person name="Zauner S."/>
            <person name="Barry K."/>
            <person name="Bell C."/>
            <person name="Bharti A.K."/>
            <person name="Crow J.A."/>
            <person name="Grimwood J."/>
            <person name="Kramer R."/>
            <person name="Lindquist E."/>
            <person name="Lucas S."/>
            <person name="Salamov A."/>
            <person name="McFadden G.I."/>
            <person name="Lane C.E."/>
            <person name="Keeling P.J."/>
            <person name="Gray M.W."/>
            <person name="Grigoriev I.V."/>
            <person name="Archibald J.M."/>
        </authorList>
    </citation>
    <scope>NUCLEOTIDE SEQUENCE</scope>
    <source>
        <strain evidence="2 4">CCMP2712</strain>
    </source>
</reference>
<feature type="region of interest" description="Disordered" evidence="1">
    <location>
        <begin position="1"/>
        <end position="40"/>
    </location>
</feature>
<dbReference type="HOGENOM" id="CLU_1829017_0_0_1"/>
<evidence type="ECO:0000256" key="1">
    <source>
        <dbReference type="SAM" id="MobiDB-lite"/>
    </source>
</evidence>
<evidence type="ECO:0000313" key="4">
    <source>
        <dbReference type="Proteomes" id="UP000011087"/>
    </source>
</evidence>
<gene>
    <name evidence="2" type="ORF">GUITHDRAFT_152055</name>
</gene>
<dbReference type="Proteomes" id="UP000011087">
    <property type="component" value="Unassembled WGS sequence"/>
</dbReference>
<evidence type="ECO:0000313" key="2">
    <source>
        <dbReference type="EMBL" id="EKX47683.1"/>
    </source>
</evidence>
<sequence>MLPYKSLTRARDRRDGMRTASKSHGEATEKSKTGSSFALPLASSPRMMDRIDLRTIRMHSRMLYDEVVTTSDLWSFKRKESLHASSAVNGGSSLPPLQRVKNERVLDLASRPFYWAHPPPPASQLVVAPYGLKPSLVYQQL</sequence>
<protein>
    <submittedName>
        <fullName evidence="2 3">Uncharacterized protein</fullName>
    </submittedName>
</protein>
<organism evidence="2">
    <name type="scientific">Guillardia theta (strain CCMP2712)</name>
    <name type="common">Cryptophyte</name>
    <dbReference type="NCBI Taxonomy" id="905079"/>
    <lineage>
        <taxon>Eukaryota</taxon>
        <taxon>Cryptophyceae</taxon>
        <taxon>Pyrenomonadales</taxon>
        <taxon>Geminigeraceae</taxon>
        <taxon>Guillardia</taxon>
    </lineage>
</organism>
<name>L1JGN1_GUITC</name>
<dbReference type="EMBL" id="JH992989">
    <property type="protein sequence ID" value="EKX47683.1"/>
    <property type="molecule type" value="Genomic_DNA"/>
</dbReference>
<dbReference type="RefSeq" id="XP_005834663.1">
    <property type="nucleotide sequence ID" value="XM_005834606.1"/>
</dbReference>
<dbReference type="KEGG" id="gtt:GUITHDRAFT_152055"/>
<feature type="compositionally biased region" description="Basic and acidic residues" evidence="1">
    <location>
        <begin position="9"/>
        <end position="32"/>
    </location>
</feature>
<dbReference type="AlphaFoldDB" id="L1JGN1"/>
<reference evidence="3" key="3">
    <citation type="submission" date="2015-06" db="UniProtKB">
        <authorList>
            <consortium name="EnsemblProtists"/>
        </authorList>
    </citation>
    <scope>IDENTIFICATION</scope>
</reference>
<evidence type="ECO:0000313" key="3">
    <source>
        <dbReference type="EnsemblProtists" id="EKX47683"/>
    </source>
</evidence>
<dbReference type="EnsemblProtists" id="EKX47683">
    <property type="protein sequence ID" value="EKX47683"/>
    <property type="gene ID" value="GUITHDRAFT_152055"/>
</dbReference>
<proteinExistence type="predicted"/>
<dbReference type="GeneID" id="17304299"/>